<dbReference type="AlphaFoldDB" id="A0A6A6ZNE5"/>
<feature type="region of interest" description="Disordered" evidence="1">
    <location>
        <begin position="21"/>
        <end position="49"/>
    </location>
</feature>
<feature type="region of interest" description="Disordered" evidence="1">
    <location>
        <begin position="61"/>
        <end position="96"/>
    </location>
</feature>
<accession>A0A6A6ZNE5</accession>
<dbReference type="Proteomes" id="UP000799424">
    <property type="component" value="Unassembled WGS sequence"/>
</dbReference>
<name>A0A6A6ZNE5_9PLEO</name>
<reference evidence="2" key="1">
    <citation type="journal article" date="2020" name="Stud. Mycol.">
        <title>101 Dothideomycetes genomes: a test case for predicting lifestyles and emergence of pathogens.</title>
        <authorList>
            <person name="Haridas S."/>
            <person name="Albert R."/>
            <person name="Binder M."/>
            <person name="Bloem J."/>
            <person name="Labutti K."/>
            <person name="Salamov A."/>
            <person name="Andreopoulos B."/>
            <person name="Baker S."/>
            <person name="Barry K."/>
            <person name="Bills G."/>
            <person name="Bluhm B."/>
            <person name="Cannon C."/>
            <person name="Castanera R."/>
            <person name="Culley D."/>
            <person name="Daum C."/>
            <person name="Ezra D."/>
            <person name="Gonzalez J."/>
            <person name="Henrissat B."/>
            <person name="Kuo A."/>
            <person name="Liang C."/>
            <person name="Lipzen A."/>
            <person name="Lutzoni F."/>
            <person name="Magnuson J."/>
            <person name="Mondo S."/>
            <person name="Nolan M."/>
            <person name="Ohm R."/>
            <person name="Pangilinan J."/>
            <person name="Park H.-J."/>
            <person name="Ramirez L."/>
            <person name="Alfaro M."/>
            <person name="Sun H."/>
            <person name="Tritt A."/>
            <person name="Yoshinaga Y."/>
            <person name="Zwiers L.-H."/>
            <person name="Turgeon B."/>
            <person name="Goodwin S."/>
            <person name="Spatafora J."/>
            <person name="Crous P."/>
            <person name="Grigoriev I."/>
        </authorList>
    </citation>
    <scope>NUCLEOTIDE SEQUENCE</scope>
    <source>
        <strain evidence="2">CBS 113818</strain>
    </source>
</reference>
<keyword evidence="3" id="KW-1185">Reference proteome</keyword>
<evidence type="ECO:0000313" key="3">
    <source>
        <dbReference type="Proteomes" id="UP000799424"/>
    </source>
</evidence>
<gene>
    <name evidence="2" type="ORF">CC86DRAFT_300888</name>
</gene>
<organism evidence="2 3">
    <name type="scientific">Ophiobolus disseminans</name>
    <dbReference type="NCBI Taxonomy" id="1469910"/>
    <lineage>
        <taxon>Eukaryota</taxon>
        <taxon>Fungi</taxon>
        <taxon>Dikarya</taxon>
        <taxon>Ascomycota</taxon>
        <taxon>Pezizomycotina</taxon>
        <taxon>Dothideomycetes</taxon>
        <taxon>Pleosporomycetidae</taxon>
        <taxon>Pleosporales</taxon>
        <taxon>Pleosporineae</taxon>
        <taxon>Phaeosphaeriaceae</taxon>
        <taxon>Ophiobolus</taxon>
    </lineage>
</organism>
<protein>
    <submittedName>
        <fullName evidence="2">Uncharacterized protein</fullName>
    </submittedName>
</protein>
<dbReference type="EMBL" id="MU006234">
    <property type="protein sequence ID" value="KAF2822368.1"/>
    <property type="molecule type" value="Genomic_DNA"/>
</dbReference>
<feature type="compositionally biased region" description="Basic and acidic residues" evidence="1">
    <location>
        <begin position="31"/>
        <end position="45"/>
    </location>
</feature>
<sequence length="104" mass="11687">MVLERRRHKQEARLEGIRLEQMQPSWQNPPRDIEIHTRGTRKHNETPTTTGRLTKISEEEISTGGEVVRRRHASKSASGESGRFKSKSGGSGGLEDVLLECLVP</sequence>
<evidence type="ECO:0000256" key="1">
    <source>
        <dbReference type="SAM" id="MobiDB-lite"/>
    </source>
</evidence>
<evidence type="ECO:0000313" key="2">
    <source>
        <dbReference type="EMBL" id="KAF2822368.1"/>
    </source>
</evidence>
<proteinExistence type="predicted"/>